<feature type="chain" id="PRO_5045770872" evidence="1">
    <location>
        <begin position="23"/>
        <end position="171"/>
    </location>
</feature>
<dbReference type="Pfam" id="PF06776">
    <property type="entry name" value="IalB"/>
    <property type="match status" value="1"/>
</dbReference>
<keyword evidence="3" id="KW-1185">Reference proteome</keyword>
<dbReference type="Proteomes" id="UP001595796">
    <property type="component" value="Unassembled WGS sequence"/>
</dbReference>
<evidence type="ECO:0000256" key="1">
    <source>
        <dbReference type="SAM" id="SignalP"/>
    </source>
</evidence>
<dbReference type="InterPro" id="IPR038696">
    <property type="entry name" value="IalB_sf"/>
</dbReference>
<sequence>MSWLRIRTAFSSLLLLAAMTKAAPGQSATTATFDDWVVRCQVTDTGKICESTSAVNVKTSSGTIAQAASIVIGQLPGEPKSKILVQLPLGVWLPSGVRLLDETKKEIASLQYTQCQGGGCFAVADVDGAVLDVIGRLNESLLIAYVAQNQNVHVQVSIKGYAAAEKARRGG</sequence>
<evidence type="ECO:0000313" key="2">
    <source>
        <dbReference type="EMBL" id="MFC5068000.1"/>
    </source>
</evidence>
<feature type="signal peptide" evidence="1">
    <location>
        <begin position="1"/>
        <end position="22"/>
    </location>
</feature>
<organism evidence="2 3">
    <name type="scientific">Flaviflagellibacter deserti</name>
    <dbReference type="NCBI Taxonomy" id="2267266"/>
    <lineage>
        <taxon>Bacteria</taxon>
        <taxon>Pseudomonadati</taxon>
        <taxon>Pseudomonadota</taxon>
        <taxon>Alphaproteobacteria</taxon>
        <taxon>Hyphomicrobiales</taxon>
        <taxon>Flaviflagellibacter</taxon>
    </lineage>
</organism>
<accession>A0ABV9YYV8</accession>
<dbReference type="InterPro" id="IPR010642">
    <property type="entry name" value="Invasion_prot_B"/>
</dbReference>
<proteinExistence type="predicted"/>
<dbReference type="RefSeq" id="WP_114958756.1">
    <property type="nucleotide sequence ID" value="NZ_JBHSJF010000006.1"/>
</dbReference>
<evidence type="ECO:0000313" key="3">
    <source>
        <dbReference type="Proteomes" id="UP001595796"/>
    </source>
</evidence>
<dbReference type="Gene3D" id="2.60.40.1880">
    <property type="entry name" value="Invasion associated locus B (IalB) protein"/>
    <property type="match status" value="1"/>
</dbReference>
<comment type="caution">
    <text evidence="2">The sequence shown here is derived from an EMBL/GenBank/DDBJ whole genome shotgun (WGS) entry which is preliminary data.</text>
</comment>
<protein>
    <submittedName>
        <fullName evidence="2">Invasion associated locus B family protein</fullName>
    </submittedName>
</protein>
<keyword evidence="1" id="KW-0732">Signal</keyword>
<reference evidence="3" key="1">
    <citation type="journal article" date="2019" name="Int. J. Syst. Evol. Microbiol.">
        <title>The Global Catalogue of Microorganisms (GCM) 10K type strain sequencing project: providing services to taxonomists for standard genome sequencing and annotation.</title>
        <authorList>
            <consortium name="The Broad Institute Genomics Platform"/>
            <consortium name="The Broad Institute Genome Sequencing Center for Infectious Disease"/>
            <person name="Wu L."/>
            <person name="Ma J."/>
        </authorList>
    </citation>
    <scope>NUCLEOTIDE SEQUENCE [LARGE SCALE GENOMIC DNA]</scope>
    <source>
        <strain evidence="3">CGMCC 1.16444</strain>
    </source>
</reference>
<name>A0ABV9YYV8_9HYPH</name>
<gene>
    <name evidence="2" type="ORF">ACFPFW_08205</name>
</gene>
<dbReference type="EMBL" id="JBHSJF010000006">
    <property type="protein sequence ID" value="MFC5068000.1"/>
    <property type="molecule type" value="Genomic_DNA"/>
</dbReference>